<evidence type="ECO:0000313" key="6">
    <source>
        <dbReference type="Proteomes" id="UP000236161"/>
    </source>
</evidence>
<dbReference type="AlphaFoldDB" id="A0A2I0AD42"/>
<evidence type="ECO:0000256" key="3">
    <source>
        <dbReference type="PROSITE-ProRule" id="PRU00221"/>
    </source>
</evidence>
<dbReference type="SUPFAM" id="SSF50978">
    <property type="entry name" value="WD40 repeat-like"/>
    <property type="match status" value="1"/>
</dbReference>
<dbReference type="PROSITE" id="PS50082">
    <property type="entry name" value="WD_REPEATS_2"/>
    <property type="match status" value="4"/>
</dbReference>
<dbReference type="PANTHER" id="PTHR14221:SF0">
    <property type="entry name" value="WD REPEAT-CONTAINING PROTEIN 44"/>
    <property type="match status" value="1"/>
</dbReference>
<accession>A0A2I0AD42</accession>
<feature type="repeat" description="WD" evidence="3">
    <location>
        <begin position="396"/>
        <end position="429"/>
    </location>
</feature>
<gene>
    <name evidence="5" type="primary">GB1</name>
    <name evidence="5" type="ORF">AXF42_Ash020891</name>
</gene>
<dbReference type="Pfam" id="PF00400">
    <property type="entry name" value="WD40"/>
    <property type="match status" value="4"/>
</dbReference>
<name>A0A2I0AD42_9ASPA</name>
<dbReference type="EMBL" id="KZ451995">
    <property type="protein sequence ID" value="PKA53468.1"/>
    <property type="molecule type" value="Genomic_DNA"/>
</dbReference>
<organism evidence="5 6">
    <name type="scientific">Apostasia shenzhenica</name>
    <dbReference type="NCBI Taxonomy" id="1088818"/>
    <lineage>
        <taxon>Eukaryota</taxon>
        <taxon>Viridiplantae</taxon>
        <taxon>Streptophyta</taxon>
        <taxon>Embryophyta</taxon>
        <taxon>Tracheophyta</taxon>
        <taxon>Spermatophyta</taxon>
        <taxon>Magnoliopsida</taxon>
        <taxon>Liliopsida</taxon>
        <taxon>Asparagales</taxon>
        <taxon>Orchidaceae</taxon>
        <taxon>Apostasioideae</taxon>
        <taxon>Apostasia</taxon>
    </lineage>
</organism>
<dbReference type="InterPro" id="IPR015943">
    <property type="entry name" value="WD40/YVTN_repeat-like_dom_sf"/>
</dbReference>
<dbReference type="OrthoDB" id="408728at2759"/>
<feature type="repeat" description="WD" evidence="3">
    <location>
        <begin position="356"/>
        <end position="388"/>
    </location>
</feature>
<keyword evidence="1 3" id="KW-0853">WD repeat</keyword>
<dbReference type="InterPro" id="IPR020472">
    <property type="entry name" value="WD40_PAC1"/>
</dbReference>
<keyword evidence="2" id="KW-0677">Repeat</keyword>
<dbReference type="SMART" id="SM00320">
    <property type="entry name" value="WD40"/>
    <property type="match status" value="6"/>
</dbReference>
<feature type="compositionally biased region" description="Basic and acidic residues" evidence="4">
    <location>
        <begin position="158"/>
        <end position="168"/>
    </location>
</feature>
<keyword evidence="6" id="KW-1185">Reference proteome</keyword>
<evidence type="ECO:0000313" key="5">
    <source>
        <dbReference type="EMBL" id="PKA53468.1"/>
    </source>
</evidence>
<sequence>MARGCFSVIQLDQDQFFDSADDLSSVFDSCPGSPANVCSSLPYENCIQVWIDSPCSIQERRANFMQWMGLDSVESLQPDSFNETEAADKPMMDRTISAGFDRICSCSGAVLRSSELLENESPVICRSVCRSDDAPSTSQMRYFTEQFADRIQNFDEGRGLVDADKPKEMQSMGRGDGSSSSSSERAALRRGKVGWLKRLGAVACITDSRSQEFDSDASDADQCVSSRFQRVRVRPYRKQLKEFSALYKVQEFKAHHGAILTMKFSLGGEYLASGCEDGVVRIWKVMECERNSENDIPTDDPSCIYFSVNENSELSPLNVNKEKKLVSKSFRQSKGSSCVVVPPMVFHISEKPLHEFHGHSGDVLDLAWSNDNYLLSSSLDETVRLWKLGCSDCQKVFAHTNYVTCIQFNPSNENFFVSGSIDGKVRIWETLTCRVVAWTDVKEMITAVCYNPDGKGLVVGSLVGDCRIYDASDNHLQLDAVISFEGKRKSLDKRITGLQFCPTNSRKLMATSADSVIRILDGFDVVSKYKGLRNTRSQISATFTSDARYIVSASEDSNVYIWNHDLNQYHSPSSNLKSIWSSEHFASSRVSVAQPWSPRNKDSTSLLRQSSSEEHEELEEDVLSPFSSFTLSHKFFTDFLPRGSATWPEEKLPSSGTLDICNRGKSQFKFMRNCSLKNAANAWGQVIVTAGWDGKIKSFQNFGLLVNP</sequence>
<feature type="region of interest" description="Disordered" evidence="4">
    <location>
        <begin position="158"/>
        <end position="185"/>
    </location>
</feature>
<evidence type="ECO:0000256" key="2">
    <source>
        <dbReference type="ARBA" id="ARBA00022737"/>
    </source>
</evidence>
<dbReference type="Proteomes" id="UP000236161">
    <property type="component" value="Unassembled WGS sequence"/>
</dbReference>
<evidence type="ECO:0000256" key="4">
    <source>
        <dbReference type="SAM" id="MobiDB-lite"/>
    </source>
</evidence>
<dbReference type="InterPro" id="IPR001680">
    <property type="entry name" value="WD40_rpt"/>
</dbReference>
<dbReference type="PANTHER" id="PTHR14221">
    <property type="entry name" value="WD REPEAT DOMAIN 44"/>
    <property type="match status" value="1"/>
</dbReference>
<reference evidence="5 6" key="1">
    <citation type="journal article" date="2017" name="Nature">
        <title>The Apostasia genome and the evolution of orchids.</title>
        <authorList>
            <person name="Zhang G.Q."/>
            <person name="Liu K.W."/>
            <person name="Li Z."/>
            <person name="Lohaus R."/>
            <person name="Hsiao Y.Y."/>
            <person name="Niu S.C."/>
            <person name="Wang J.Y."/>
            <person name="Lin Y.C."/>
            <person name="Xu Q."/>
            <person name="Chen L.J."/>
            <person name="Yoshida K."/>
            <person name="Fujiwara S."/>
            <person name="Wang Z.W."/>
            <person name="Zhang Y.Q."/>
            <person name="Mitsuda N."/>
            <person name="Wang M."/>
            <person name="Liu G.H."/>
            <person name="Pecoraro L."/>
            <person name="Huang H.X."/>
            <person name="Xiao X.J."/>
            <person name="Lin M."/>
            <person name="Wu X.Y."/>
            <person name="Wu W.L."/>
            <person name="Chen Y.Y."/>
            <person name="Chang S.B."/>
            <person name="Sakamoto S."/>
            <person name="Ohme-Takagi M."/>
            <person name="Yagi M."/>
            <person name="Zeng S.J."/>
            <person name="Shen C.Y."/>
            <person name="Yeh C.M."/>
            <person name="Luo Y.B."/>
            <person name="Tsai W.C."/>
            <person name="Van de Peer Y."/>
            <person name="Liu Z.J."/>
        </authorList>
    </citation>
    <scope>NUCLEOTIDE SEQUENCE [LARGE SCALE GENOMIC DNA]</scope>
    <source>
        <strain evidence="6">cv. Shenzhen</strain>
        <tissue evidence="5">Stem</tissue>
    </source>
</reference>
<dbReference type="STRING" id="1088818.A0A2I0AD42"/>
<dbReference type="CDD" id="cd00200">
    <property type="entry name" value="WD40"/>
    <property type="match status" value="1"/>
</dbReference>
<evidence type="ECO:0000256" key="1">
    <source>
        <dbReference type="ARBA" id="ARBA00022574"/>
    </source>
</evidence>
<feature type="repeat" description="WD" evidence="3">
    <location>
        <begin position="252"/>
        <end position="285"/>
    </location>
</feature>
<dbReference type="PRINTS" id="PR00320">
    <property type="entry name" value="GPROTEINBRPT"/>
</dbReference>
<dbReference type="InterPro" id="IPR036322">
    <property type="entry name" value="WD40_repeat_dom_sf"/>
</dbReference>
<dbReference type="InterPro" id="IPR040324">
    <property type="entry name" value="WDR44/Dgr2"/>
</dbReference>
<proteinExistence type="predicted"/>
<feature type="repeat" description="WD" evidence="3">
    <location>
        <begin position="540"/>
        <end position="563"/>
    </location>
</feature>
<dbReference type="Gene3D" id="2.130.10.10">
    <property type="entry name" value="YVTN repeat-like/Quinoprotein amine dehydrogenase"/>
    <property type="match status" value="2"/>
</dbReference>
<protein>
    <submittedName>
        <fullName evidence="5">Guanine nucleotide-binding protein subunit beta</fullName>
    </submittedName>
</protein>
<dbReference type="PROSITE" id="PS50294">
    <property type="entry name" value="WD_REPEATS_REGION"/>
    <property type="match status" value="3"/>
</dbReference>